<dbReference type="GO" id="GO:0004497">
    <property type="term" value="F:monooxygenase activity"/>
    <property type="evidence" value="ECO:0007669"/>
    <property type="project" value="UniProtKB-KW"/>
</dbReference>
<dbReference type="RefSeq" id="XP_018276519.1">
    <property type="nucleotide sequence ID" value="XM_018425831.1"/>
</dbReference>
<dbReference type="InterPro" id="IPR050493">
    <property type="entry name" value="FAD-dep_Monooxygenase_BioMet"/>
</dbReference>
<evidence type="ECO:0000256" key="1">
    <source>
        <dbReference type="ARBA" id="ARBA00007992"/>
    </source>
</evidence>
<evidence type="ECO:0000259" key="6">
    <source>
        <dbReference type="Pfam" id="PF01494"/>
    </source>
</evidence>
<reference evidence="7 8" key="1">
    <citation type="submission" date="2015-03" db="EMBL/GenBank/DDBJ databases">
        <title>Genomics and transcriptomics of the oil-accumulating basidiomycete yeast T. oleaginosus allow insights into substrate utilization and the diverse evolutionary trajectories of mating systems in fungi.</title>
        <authorList>
            <consortium name="DOE Joint Genome Institute"/>
            <person name="Kourist R."/>
            <person name="Kracht O."/>
            <person name="Bracharz F."/>
            <person name="Lipzen A."/>
            <person name="Nolan M."/>
            <person name="Ohm R."/>
            <person name="Grigoriev I."/>
            <person name="Sun S."/>
            <person name="Heitman J."/>
            <person name="Bruck T."/>
            <person name="Nowrousian M."/>
        </authorList>
    </citation>
    <scope>NUCLEOTIDE SEQUENCE [LARGE SCALE GENOMIC DNA]</scope>
    <source>
        <strain evidence="7 8">IBC0246</strain>
    </source>
</reference>
<name>A0A0J0XG28_9TREE</name>
<dbReference type="SUPFAM" id="SSF51905">
    <property type="entry name" value="FAD/NAD(P)-binding domain"/>
    <property type="match status" value="1"/>
</dbReference>
<dbReference type="InterPro" id="IPR036188">
    <property type="entry name" value="FAD/NAD-bd_sf"/>
</dbReference>
<evidence type="ECO:0000256" key="3">
    <source>
        <dbReference type="ARBA" id="ARBA00022827"/>
    </source>
</evidence>
<evidence type="ECO:0000313" key="8">
    <source>
        <dbReference type="Proteomes" id="UP000053611"/>
    </source>
</evidence>
<keyword evidence="2" id="KW-0285">Flavoprotein</keyword>
<dbReference type="InterPro" id="IPR002938">
    <property type="entry name" value="FAD-bd"/>
</dbReference>
<keyword evidence="8" id="KW-1185">Reference proteome</keyword>
<keyword evidence="3" id="KW-0274">FAD</keyword>
<evidence type="ECO:0000313" key="7">
    <source>
        <dbReference type="EMBL" id="KLT40028.1"/>
    </source>
</evidence>
<dbReference type="PANTHER" id="PTHR13789">
    <property type="entry name" value="MONOOXYGENASE"/>
    <property type="match status" value="1"/>
</dbReference>
<protein>
    <submittedName>
        <fullName evidence="7">FAD/NAD(P)-binding domain-containing protein</fullName>
    </submittedName>
</protein>
<dbReference type="Pfam" id="PF01494">
    <property type="entry name" value="FAD_binding_3"/>
    <property type="match status" value="1"/>
</dbReference>
<dbReference type="GeneID" id="28986434"/>
<gene>
    <name evidence="7" type="ORF">CC85DRAFT_309171</name>
</gene>
<feature type="domain" description="FAD-binding" evidence="6">
    <location>
        <begin position="19"/>
        <end position="345"/>
    </location>
</feature>
<dbReference type="FunFam" id="3.50.50.60:FF:000115">
    <property type="entry name" value="Salicylate hydroxylase, putative"/>
    <property type="match status" value="1"/>
</dbReference>
<dbReference type="SUPFAM" id="SSF54373">
    <property type="entry name" value="FAD-linked reductases, C-terminal domain"/>
    <property type="match status" value="1"/>
</dbReference>
<dbReference type="STRING" id="879819.A0A0J0XG28"/>
<dbReference type="OrthoDB" id="9993796at2759"/>
<keyword evidence="4" id="KW-0560">Oxidoreductase</keyword>
<dbReference type="Gene3D" id="3.50.50.60">
    <property type="entry name" value="FAD/NAD(P)-binding domain"/>
    <property type="match status" value="1"/>
</dbReference>
<dbReference type="PRINTS" id="PR00420">
    <property type="entry name" value="RNGMNOXGNASE"/>
</dbReference>
<comment type="similarity">
    <text evidence="1">Belongs to the paxM FAD-dependent monooxygenase family.</text>
</comment>
<accession>A0A0J0XG28</accession>
<evidence type="ECO:0000256" key="5">
    <source>
        <dbReference type="ARBA" id="ARBA00023033"/>
    </source>
</evidence>
<dbReference type="AlphaFoldDB" id="A0A0J0XG28"/>
<evidence type="ECO:0000256" key="4">
    <source>
        <dbReference type="ARBA" id="ARBA00023002"/>
    </source>
</evidence>
<dbReference type="EMBL" id="KQ087243">
    <property type="protein sequence ID" value="KLT40028.1"/>
    <property type="molecule type" value="Genomic_DNA"/>
</dbReference>
<dbReference type="PANTHER" id="PTHR13789:SF306">
    <property type="entry name" value="HYDROXYLASE, PUTATIVE-RELATED"/>
    <property type="match status" value="1"/>
</dbReference>
<dbReference type="Proteomes" id="UP000053611">
    <property type="component" value="Unassembled WGS sequence"/>
</dbReference>
<dbReference type="GO" id="GO:0071949">
    <property type="term" value="F:FAD binding"/>
    <property type="evidence" value="ECO:0007669"/>
    <property type="project" value="InterPro"/>
</dbReference>
<evidence type="ECO:0000256" key="2">
    <source>
        <dbReference type="ARBA" id="ARBA00022630"/>
    </source>
</evidence>
<organism evidence="7 8">
    <name type="scientific">Cutaneotrichosporon oleaginosum</name>
    <dbReference type="NCBI Taxonomy" id="879819"/>
    <lineage>
        <taxon>Eukaryota</taxon>
        <taxon>Fungi</taxon>
        <taxon>Dikarya</taxon>
        <taxon>Basidiomycota</taxon>
        <taxon>Agaricomycotina</taxon>
        <taxon>Tremellomycetes</taxon>
        <taxon>Trichosporonales</taxon>
        <taxon>Trichosporonaceae</taxon>
        <taxon>Cutaneotrichosporon</taxon>
    </lineage>
</organism>
<sequence>MTIPTSTNLARSDGGTPLHVVVVGGGLGGLSAAISCTLAGHKVTVLEQAAQLGEVGAGIQLTPNVTRLLRSWGVYDELRGSAVEPGNIWFRRWETGAPIGVTRLVPHFAAAFGAPYWVVHRAHLHEALVGRARALGATVEVQWRIESVDFDAPSVTTADGRVVRGDIVVGCDGLKSVTRRFFLGGEDPGPRETRFCAYRSTVPMAALRADPELRGLVEKPDLHLWIGHERHVMSYPISGGETFNMVLSHPHEGPVDPAATQEQLIAEMRQHYEGWDPKLTKIIRLIDKTSKWKLMGYERLKSWVHPNGTYVILGDACHAMLPYMSQGAAMAMEDAAALGRVLARASGPKDLPALTQLFADIRMDRAYEVQGRSALNGRIWHYPDGEDQRARDAGMAATLTGEHYIRSTNQWSDPSTQIWLYNHDAEGDTDRFLDTRLGTKTAPKSGVQEMREMGLLM</sequence>
<proteinExistence type="inferred from homology"/>
<keyword evidence="5" id="KW-0503">Monooxygenase</keyword>